<proteinExistence type="predicted"/>
<reference evidence="1 2" key="1">
    <citation type="journal article" date="2010" name="Nature">
        <title>Nitrite-driven anaerobic methane oxidation by oxygenic bacteria.</title>
        <authorList>
            <person name="Ettwig K.F."/>
            <person name="Butler M.K."/>
            <person name="Le Paslier D."/>
            <person name="Pelletier E."/>
            <person name="Mangenot S."/>
            <person name="Kuypers M.M.M."/>
            <person name="Schreiber F."/>
            <person name="Dutilh B.E."/>
            <person name="Zedelius J."/>
            <person name="de Beer D."/>
            <person name="Gloerich J."/>
            <person name="Wessels H.J.C.T."/>
            <person name="van Allen T."/>
            <person name="Luesken F."/>
            <person name="Wu M."/>
            <person name="van de Pas-Schoonen K.T."/>
            <person name="Op den Camp H.J.M."/>
            <person name="Janssen-Megens E.M."/>
            <person name="Francoijs K-J."/>
            <person name="Stunnenberg H."/>
            <person name="Weissenbach J."/>
            <person name="Jetten M.S.M."/>
            <person name="Strous M."/>
        </authorList>
    </citation>
    <scope>NUCLEOTIDE SEQUENCE [LARGE SCALE GENOMIC DNA]</scope>
</reference>
<evidence type="ECO:0000313" key="1">
    <source>
        <dbReference type="EMBL" id="CBE70126.1"/>
    </source>
</evidence>
<accession>D5MMK4</accession>
<dbReference type="HOGENOM" id="CLU_1433815_0_0_0"/>
<gene>
    <name evidence="1" type="ORF">DAMO_3053</name>
</gene>
<dbReference type="Proteomes" id="UP000006898">
    <property type="component" value="Chromosome"/>
</dbReference>
<dbReference type="AlphaFoldDB" id="D5MMK4"/>
<organism evidence="1 2">
    <name type="scientific">Methylomirabilis oxygeniifera</name>
    <dbReference type="NCBI Taxonomy" id="671143"/>
    <lineage>
        <taxon>Bacteria</taxon>
        <taxon>Candidatus Methylomirabilota</taxon>
        <taxon>Candidatus Methylomirabilia</taxon>
        <taxon>Candidatus Methylomirabilales</taxon>
        <taxon>Candidatus Methylomirabilaceae</taxon>
        <taxon>Candidatus Methylomirabilis</taxon>
    </lineage>
</organism>
<evidence type="ECO:0000313" key="2">
    <source>
        <dbReference type="Proteomes" id="UP000006898"/>
    </source>
</evidence>
<name>D5MMK4_METO1</name>
<dbReference type="KEGG" id="mox:DAMO_3053"/>
<dbReference type="EMBL" id="FP565575">
    <property type="protein sequence ID" value="CBE70126.1"/>
    <property type="molecule type" value="Genomic_DNA"/>
</dbReference>
<sequence length="208" mass="23347">MIFQVSPHFTSKKLSSGSLEDRIDIYEDRIKGWFLNPARSLLAVPNSELAVLQLSIGYFEGYAIYRNGSDSRRHSKKFFCQAFMEAFPYSRRGTVQGIDPSLDLIEKLPVFLYEEARCGLFHDGMIGRRIVLASSSAPISVSAHKITGDVGAIVIDPRKFLEAVEAHFTAYTAKLRDRNNPELRANFNAAWELKNPPVPLRFPLGGIP</sequence>
<protein>
    <submittedName>
        <fullName evidence="1">Uncharacterized protein</fullName>
    </submittedName>
</protein>